<sequence length="857" mass="98226">MSTSNANYVPTLQVRDRASAVNFLKASQDELELEDGELETFLAFIKLNSKELIKRSRGKVPYIYYEMPEYYIPYLTAILPKKDKKIWVRYRNYDAVFFGQEELEKKNIHDLDDLKRLIKDQLQSLKDFSEELIRLRKGKDILKASTSIADLYNTEDEALVIIIIGGNDDESLYGEKGEESVSNNESNRIEVAFQVEYQGTTLETFYLRLKKFHTEWCRQIKPYAPYLTIIQSSGSGKTRLVGELRTKGTYILYICKRHESSSGYPASTPYVEEILETIRDYKFGALLFTAIKEIKSKNWSAEEFWNIQIKDDHKTECKEFWQSVFESLLQQKNITSDYGNENFVKKLFPDTEIPIVCCIDEAHELLTKAKGDFIQWRRQIREISWVGFFNILLSTSGKIGNFLPPVTKDTTSARSHDFIIFPAYLDVNNMDVLASLAENVGNEYNYERVVYLGIPLWGSLAQAGVSLKHVVHLASQKIRNFSKKNNDYLANLACMACSLSLDISPRIAEADSLVASHMATALGVSLDRTSILCTYPSDPILASGALKGIIDVGWENCLDTLLELFSRGVVEVEERGELVNRILFLKAYADAVKEYYPNSPLTYLQKVSLKSFLKFLLCKEIDGLDELFKSMGIGEAEIGFNHWTSLSATNQDYVKFGGVKFLSENLVIEAYHRHTAFKMPLGFQVIDHIVPFRYNAGYGIISIQNKNAKKTTFGAKDISSLIHPLNSFGEWKKDYKILGIYIDLGLDREKAVEAKAELKSRNVPQTRSKTTEKKDDQITKNDYDRIIYIQGVRSFKCCDDEIGKRLSKILFTRPWPLDTQWSMFDEKTDLKREDAIKSFLPLVFNQKQSLVDKWELI</sequence>
<dbReference type="AlphaFoldDB" id="A0A9N9BSX4"/>
<dbReference type="PANTHER" id="PTHR33266:SF1">
    <property type="entry name" value="F-BOX DOMAIN-CONTAINING PROTEIN"/>
    <property type="match status" value="1"/>
</dbReference>
<organism evidence="1 2">
    <name type="scientific">Paraglomus brasilianum</name>
    <dbReference type="NCBI Taxonomy" id="144538"/>
    <lineage>
        <taxon>Eukaryota</taxon>
        <taxon>Fungi</taxon>
        <taxon>Fungi incertae sedis</taxon>
        <taxon>Mucoromycota</taxon>
        <taxon>Glomeromycotina</taxon>
        <taxon>Glomeromycetes</taxon>
        <taxon>Paraglomerales</taxon>
        <taxon>Paraglomeraceae</taxon>
        <taxon>Paraglomus</taxon>
    </lineage>
</organism>
<dbReference type="Proteomes" id="UP000789739">
    <property type="component" value="Unassembled WGS sequence"/>
</dbReference>
<name>A0A9N9BSX4_9GLOM</name>
<keyword evidence="2" id="KW-1185">Reference proteome</keyword>
<dbReference type="PANTHER" id="PTHR33266">
    <property type="entry name" value="CHROMOSOME 15, WHOLE GENOME SHOTGUN SEQUENCE"/>
    <property type="match status" value="1"/>
</dbReference>
<comment type="caution">
    <text evidence="1">The sequence shown here is derived from an EMBL/GenBank/DDBJ whole genome shotgun (WGS) entry which is preliminary data.</text>
</comment>
<proteinExistence type="predicted"/>
<evidence type="ECO:0000313" key="1">
    <source>
        <dbReference type="EMBL" id="CAG8574182.1"/>
    </source>
</evidence>
<dbReference type="OrthoDB" id="107110at2759"/>
<gene>
    <name evidence="1" type="ORF">PBRASI_LOCUS6263</name>
</gene>
<evidence type="ECO:0000313" key="2">
    <source>
        <dbReference type="Proteomes" id="UP000789739"/>
    </source>
</evidence>
<protein>
    <submittedName>
        <fullName evidence="1">2532_t:CDS:1</fullName>
    </submittedName>
</protein>
<dbReference type="EMBL" id="CAJVPI010000814">
    <property type="protein sequence ID" value="CAG8574182.1"/>
    <property type="molecule type" value="Genomic_DNA"/>
</dbReference>
<reference evidence="1" key="1">
    <citation type="submission" date="2021-06" db="EMBL/GenBank/DDBJ databases">
        <authorList>
            <person name="Kallberg Y."/>
            <person name="Tangrot J."/>
            <person name="Rosling A."/>
        </authorList>
    </citation>
    <scope>NUCLEOTIDE SEQUENCE</scope>
    <source>
        <strain evidence="1">BR232B</strain>
    </source>
</reference>
<accession>A0A9N9BSX4</accession>